<dbReference type="Proteomes" id="UP000738325">
    <property type="component" value="Unassembled WGS sequence"/>
</dbReference>
<sequence length="883" mass="99124">MLSPMARNKRHKPVVSGPYPASDGETTSTSIAAAAAATAALAETETATAGKVTTAVVTAAATGQITPSVDLTLAHDHSLDLEITGTTTITTPTTPSAALFLVHRATNPLNLHEIRINVARSLARQELWSCSLVNEAWWESFFPFLWRDLRPVYRNVLGPGHDYPSARQLRKNGHFIRTFEYNGHTSVLQAMIPDGNDQGYSNTEATFACMMTEDDLQDEDAWLYADEDAESSSSSSSSTSSPLKNVKDETLSEFEDRLERRRVGRREQMARMQDVKIANQRQNAVSKFLNDTTDYSRQPCSNRIERLILTDRRLQRDRNYHFKNFVRLMRSNQQHLRACELMTAVWPPDLFDQMFSVVLAGQVLTELVLANIELDRQKVRPFLEVVCVRLVKLGLKNMRIEYGEFLGQMGEGQGGASSTTHQIMKMERMKSLTLHMVKARTSIFPIEFVKQCPNLVELEFQSHWEFDMKVFPAILAEKVPGITHLTIRETRMMDILAASIIKSAVKLEKLDLTGSEFGLMATNHLSTRHPCTITSLDVRGCPQLTGAMIQRILGECRNLKFFAADYIRAKDMVSNSVYLTWACVGLRELILDFRGDPRDTVTNLKIYKQLGMLTCLEHLDISHNPGSASIPNSSLAPDAIPERVNCLTLGLRDGLGELRALVHMKKLVYRGILNNEVGLAELRWMAKAWPLLGLIGGRLRQRKSTRYNPNVHPEKEEEPQEQHDNSNSSSNNNSNHNPNSDISSSSSSSLPLASLSSSAAASTSLQGTRNDGSSAIPLNPNVYPVKARVGAPATTSTTKTPTRMAASNRNRPEAPPNLMALELRRLKLDRRIKVIRHREDRITPEQRRRYKYNHMLWGSSDDDEDRLGMRPRDTVSRYLGDWI</sequence>
<feature type="compositionally biased region" description="Low complexity" evidence="1">
    <location>
        <begin position="791"/>
        <end position="806"/>
    </location>
</feature>
<comment type="caution">
    <text evidence="2">The sequence shown here is derived from an EMBL/GenBank/DDBJ whole genome shotgun (WGS) entry which is preliminary data.</text>
</comment>
<accession>A0A9P6RNF0</accession>
<name>A0A9P6RNF0_9FUNG</name>
<evidence type="ECO:0000313" key="3">
    <source>
        <dbReference type="Proteomes" id="UP000738325"/>
    </source>
</evidence>
<feature type="compositionally biased region" description="Low complexity" evidence="1">
    <location>
        <begin position="725"/>
        <end position="752"/>
    </location>
</feature>
<feature type="compositionally biased region" description="Low complexity" evidence="1">
    <location>
        <begin position="231"/>
        <end position="241"/>
    </location>
</feature>
<feature type="region of interest" description="Disordered" evidence="1">
    <location>
        <begin position="227"/>
        <end position="251"/>
    </location>
</feature>
<keyword evidence="3" id="KW-1185">Reference proteome</keyword>
<organism evidence="2 3">
    <name type="scientific">Dissophora globulifera</name>
    <dbReference type="NCBI Taxonomy" id="979702"/>
    <lineage>
        <taxon>Eukaryota</taxon>
        <taxon>Fungi</taxon>
        <taxon>Fungi incertae sedis</taxon>
        <taxon>Mucoromycota</taxon>
        <taxon>Mortierellomycotina</taxon>
        <taxon>Mortierellomycetes</taxon>
        <taxon>Mortierellales</taxon>
        <taxon>Mortierellaceae</taxon>
        <taxon>Dissophora</taxon>
    </lineage>
</organism>
<feature type="region of interest" description="Disordered" evidence="1">
    <location>
        <begin position="1"/>
        <end position="26"/>
    </location>
</feature>
<evidence type="ECO:0008006" key="4">
    <source>
        <dbReference type="Google" id="ProtNLM"/>
    </source>
</evidence>
<feature type="region of interest" description="Disordered" evidence="1">
    <location>
        <begin position="761"/>
        <end position="780"/>
    </location>
</feature>
<dbReference type="SUPFAM" id="SSF52047">
    <property type="entry name" value="RNI-like"/>
    <property type="match status" value="1"/>
</dbReference>
<dbReference type="EMBL" id="JAAAIP010000236">
    <property type="protein sequence ID" value="KAG0321649.1"/>
    <property type="molecule type" value="Genomic_DNA"/>
</dbReference>
<reference evidence="2" key="1">
    <citation type="journal article" date="2020" name="Fungal Divers.">
        <title>Resolving the Mortierellaceae phylogeny through synthesis of multi-gene phylogenetics and phylogenomics.</title>
        <authorList>
            <person name="Vandepol N."/>
            <person name="Liber J."/>
            <person name="Desiro A."/>
            <person name="Na H."/>
            <person name="Kennedy M."/>
            <person name="Barry K."/>
            <person name="Grigoriev I.V."/>
            <person name="Miller A.N."/>
            <person name="O'Donnell K."/>
            <person name="Stajich J.E."/>
            <person name="Bonito G."/>
        </authorList>
    </citation>
    <scope>NUCLEOTIDE SEQUENCE</scope>
    <source>
        <strain evidence="2">REB-010B</strain>
    </source>
</reference>
<dbReference type="InterPro" id="IPR032675">
    <property type="entry name" value="LRR_dom_sf"/>
</dbReference>
<evidence type="ECO:0000256" key="1">
    <source>
        <dbReference type="SAM" id="MobiDB-lite"/>
    </source>
</evidence>
<feature type="region of interest" description="Disordered" evidence="1">
    <location>
        <begin position="706"/>
        <end position="752"/>
    </location>
</feature>
<dbReference type="OrthoDB" id="2160613at2759"/>
<protein>
    <recommendedName>
        <fullName evidence="4">RNI-like protein</fullName>
    </recommendedName>
</protein>
<dbReference type="AlphaFoldDB" id="A0A9P6RNF0"/>
<gene>
    <name evidence="2" type="ORF">BGZ99_003773</name>
</gene>
<evidence type="ECO:0000313" key="2">
    <source>
        <dbReference type="EMBL" id="KAG0321649.1"/>
    </source>
</evidence>
<proteinExistence type="predicted"/>
<feature type="region of interest" description="Disordered" evidence="1">
    <location>
        <begin position="790"/>
        <end position="815"/>
    </location>
</feature>
<feature type="compositionally biased region" description="Basic and acidic residues" evidence="1">
    <location>
        <begin position="712"/>
        <end position="724"/>
    </location>
</feature>
<dbReference type="Gene3D" id="3.80.10.10">
    <property type="entry name" value="Ribonuclease Inhibitor"/>
    <property type="match status" value="1"/>
</dbReference>